<comment type="caution">
    <text evidence="2">The sequence shown here is derived from an EMBL/GenBank/DDBJ whole genome shotgun (WGS) entry which is preliminary data.</text>
</comment>
<evidence type="ECO:0000259" key="1">
    <source>
        <dbReference type="Pfam" id="PF08484"/>
    </source>
</evidence>
<dbReference type="GO" id="GO:0008168">
    <property type="term" value="F:methyltransferase activity"/>
    <property type="evidence" value="ECO:0007669"/>
    <property type="project" value="UniProtKB-KW"/>
</dbReference>
<dbReference type="Gene3D" id="3.40.50.150">
    <property type="entry name" value="Vaccinia Virus protein VP39"/>
    <property type="match status" value="1"/>
</dbReference>
<dbReference type="InterPro" id="IPR038576">
    <property type="entry name" value="Methyltransf_Zn-bd_dom_put_sf"/>
</dbReference>
<evidence type="ECO:0000313" key="2">
    <source>
        <dbReference type="EMBL" id="MCX2980951.1"/>
    </source>
</evidence>
<dbReference type="SUPFAM" id="SSF53335">
    <property type="entry name" value="S-adenosyl-L-methionine-dependent methyltransferases"/>
    <property type="match status" value="1"/>
</dbReference>
<name>A0ABT3TF60_9GAMM</name>
<reference evidence="2" key="1">
    <citation type="submission" date="2019-02" db="EMBL/GenBank/DDBJ databases">
        <authorList>
            <person name="Li S.-H."/>
        </authorList>
    </citation>
    <scope>NUCLEOTIDE SEQUENCE</scope>
    <source>
        <strain evidence="2">IMCC14734</strain>
    </source>
</reference>
<dbReference type="Gene3D" id="6.20.50.110">
    <property type="entry name" value="Methyltransferase, zinc-binding domain"/>
    <property type="match status" value="1"/>
</dbReference>
<accession>A0ABT3TF60</accession>
<gene>
    <name evidence="2" type="ORF">EYC98_08750</name>
</gene>
<keyword evidence="2" id="KW-0808">Transferase</keyword>
<dbReference type="Gene3D" id="3.40.50.720">
    <property type="entry name" value="NAD(P)-binding Rossmann-like Domain"/>
    <property type="match status" value="1"/>
</dbReference>
<evidence type="ECO:0000313" key="3">
    <source>
        <dbReference type="Proteomes" id="UP001143362"/>
    </source>
</evidence>
<sequence length="397" mass="45079">MKVPTKTLETACPVCESERTHPFFQLEKMPAQDGVVYASEKAALNAPLGDINLAACSRCGFVGNLTHNSNLIKFTEYTYSKYHSQKYRSHVEKTVRILTDKYSIKSKNVVDVGCGEGYFLNELCKAGDNYGIGIDPSLPKTEKFPIIHPRLKLIKTYYSDEHAKYASDLICCRHVIDELPSPKEITQLMARNLGEAEDGLIYIEVPNALHTFSKKLIWNIGYAKRSWFTPTSLEALLEICGLQILLTKTLFGDEYLGVVARRSYARGSLSTDIQESMPSFLRILDEFSEHLNREIIRWNKKIENLRLNGEQMVIWGAGMRGINFLHLFGDKKIFPKIVDISVDRQGSYLPGSGYFVNAPEDLQSFKPSRILITNSNYKEEIVNHIKDLSLTSKIEYL</sequence>
<dbReference type="Proteomes" id="UP001143362">
    <property type="component" value="Unassembled WGS sequence"/>
</dbReference>
<keyword evidence="2" id="KW-0489">Methyltransferase</keyword>
<organism evidence="2 3">
    <name type="scientific">Candidatus Litorirhabdus singularis</name>
    <dbReference type="NCBI Taxonomy" id="2518993"/>
    <lineage>
        <taxon>Bacteria</taxon>
        <taxon>Pseudomonadati</taxon>
        <taxon>Pseudomonadota</taxon>
        <taxon>Gammaproteobacteria</taxon>
        <taxon>Cellvibrionales</taxon>
        <taxon>Halieaceae</taxon>
        <taxon>Candidatus Litorirhabdus</taxon>
    </lineage>
</organism>
<dbReference type="GO" id="GO:0032259">
    <property type="term" value="P:methylation"/>
    <property type="evidence" value="ECO:0007669"/>
    <property type="project" value="UniProtKB-KW"/>
</dbReference>
<feature type="domain" description="C-methyltransferase" evidence="1">
    <location>
        <begin position="283"/>
        <end position="387"/>
    </location>
</feature>
<dbReference type="EMBL" id="SHNN01000002">
    <property type="protein sequence ID" value="MCX2980951.1"/>
    <property type="molecule type" value="Genomic_DNA"/>
</dbReference>
<dbReference type="Pfam" id="PF08484">
    <property type="entry name" value="Methyltransf_14"/>
    <property type="match status" value="1"/>
</dbReference>
<dbReference type="InterPro" id="IPR013691">
    <property type="entry name" value="MeTrfase_14"/>
</dbReference>
<protein>
    <submittedName>
        <fullName evidence="2">Methyltransferase domain-containing protein</fullName>
    </submittedName>
</protein>
<keyword evidence="3" id="KW-1185">Reference proteome</keyword>
<proteinExistence type="predicted"/>
<dbReference type="InterPro" id="IPR029063">
    <property type="entry name" value="SAM-dependent_MTases_sf"/>
</dbReference>
<dbReference type="RefSeq" id="WP_279244967.1">
    <property type="nucleotide sequence ID" value="NZ_SHNN01000002.1"/>
</dbReference>
<dbReference type="Pfam" id="PF13489">
    <property type="entry name" value="Methyltransf_23"/>
    <property type="match status" value="1"/>
</dbReference>